<proteinExistence type="predicted"/>
<sequence>PDDPTKVNPTPVPSLDGWEPVDPSDVTPDNPTTDTPVKYRHKVSVAEGHLTVHYVDEVGNPLRPSETSEDKQGTPYHTSPKVIEGYELLSVKGSEEGQFTDGEQIVVYVYRKIVAPAPIPDDKPETKQTHSDEIPKKEVTTAPRSQTPKTVAKQAVLPSTGE</sequence>
<dbReference type="Pfam" id="PF06458">
    <property type="entry name" value="MucBP"/>
    <property type="match status" value="1"/>
</dbReference>
<evidence type="ECO:0000313" key="4">
    <source>
        <dbReference type="EMBL" id="MCS4488973.1"/>
    </source>
</evidence>
<evidence type="ECO:0000256" key="1">
    <source>
        <dbReference type="ARBA" id="ARBA00022737"/>
    </source>
</evidence>
<dbReference type="EMBL" id="JANUXX010000021">
    <property type="protein sequence ID" value="MCS4488973.1"/>
    <property type="molecule type" value="Genomic_DNA"/>
</dbReference>
<evidence type="ECO:0000256" key="2">
    <source>
        <dbReference type="SAM" id="MobiDB-lite"/>
    </source>
</evidence>
<feature type="compositionally biased region" description="Low complexity" evidence="2">
    <location>
        <begin position="20"/>
        <end position="36"/>
    </location>
</feature>
<dbReference type="Proteomes" id="UP001206548">
    <property type="component" value="Unassembled WGS sequence"/>
</dbReference>
<evidence type="ECO:0000259" key="3">
    <source>
        <dbReference type="Pfam" id="PF06458"/>
    </source>
</evidence>
<feature type="region of interest" description="Disordered" evidence="2">
    <location>
        <begin position="116"/>
        <end position="162"/>
    </location>
</feature>
<keyword evidence="5" id="KW-1185">Reference proteome</keyword>
<reference evidence="4 5" key="1">
    <citation type="journal article" date="2023" name="Int. J. Syst. Evol. Microbiol.">
        <title>Streptococcus sciuri sp. nov., Staphylococcus marylandisciuri sp. nov. and Staphylococcus americanisciuri sp. nov., isolated from faeces of eastern grey squirrel (Sciurus carolinensis).</title>
        <authorList>
            <person name="Volokhov D.V."/>
            <person name="Zagorodnyaya T.A."/>
            <person name="Furtak V.A."/>
            <person name="Nattanmai G."/>
            <person name="Randall L."/>
            <person name="Jose S."/>
            <person name="Gao Y."/>
            <person name="Eisenberg T."/>
            <person name="Delmonte P."/>
            <person name="Blom J."/>
            <person name="Mitchell K.K."/>
        </authorList>
    </citation>
    <scope>NUCLEOTIDE SEQUENCE [LARGE SCALE GENOMIC DNA]</scope>
    <source>
        <strain evidence="4 5">SQ9-PEA</strain>
    </source>
</reference>
<feature type="domain" description="MucBP" evidence="3">
    <location>
        <begin position="50"/>
        <end position="111"/>
    </location>
</feature>
<keyword evidence="1" id="KW-0677">Repeat</keyword>
<feature type="region of interest" description="Disordered" evidence="2">
    <location>
        <begin position="1"/>
        <end position="36"/>
    </location>
</feature>
<feature type="region of interest" description="Disordered" evidence="2">
    <location>
        <begin position="56"/>
        <end position="80"/>
    </location>
</feature>
<protein>
    <submittedName>
        <fullName evidence="4">MucBP domain-containing protein</fullName>
    </submittedName>
</protein>
<name>A0ABT2F908_9STRE</name>
<dbReference type="Gene3D" id="3.10.20.320">
    <property type="entry name" value="Putative peptidoglycan bound protein (lpxtg motif)"/>
    <property type="match status" value="1"/>
</dbReference>
<gene>
    <name evidence="4" type="ORF">NXS10_08545</name>
</gene>
<evidence type="ECO:0000313" key="5">
    <source>
        <dbReference type="Proteomes" id="UP001206548"/>
    </source>
</evidence>
<organism evidence="4 5">
    <name type="scientific">Streptococcus sciuri</name>
    <dbReference type="NCBI Taxonomy" id="2973939"/>
    <lineage>
        <taxon>Bacteria</taxon>
        <taxon>Bacillati</taxon>
        <taxon>Bacillota</taxon>
        <taxon>Bacilli</taxon>
        <taxon>Lactobacillales</taxon>
        <taxon>Streptococcaceae</taxon>
        <taxon>Streptococcus</taxon>
    </lineage>
</organism>
<feature type="non-terminal residue" evidence="4">
    <location>
        <position position="1"/>
    </location>
</feature>
<dbReference type="RefSeq" id="WP_259139445.1">
    <property type="nucleotide sequence ID" value="NZ_JANUXX010000021.1"/>
</dbReference>
<comment type="caution">
    <text evidence="4">The sequence shown here is derived from an EMBL/GenBank/DDBJ whole genome shotgun (WGS) entry which is preliminary data.</text>
</comment>
<accession>A0ABT2F908</accession>
<feature type="compositionally biased region" description="Basic and acidic residues" evidence="2">
    <location>
        <begin position="120"/>
        <end position="139"/>
    </location>
</feature>
<feature type="non-terminal residue" evidence="4">
    <location>
        <position position="162"/>
    </location>
</feature>
<dbReference type="InterPro" id="IPR009459">
    <property type="entry name" value="MucBP_dom"/>
</dbReference>